<proteinExistence type="predicted"/>
<organism evidence="1 2">
    <name type="scientific">Enterococcus termitis</name>
    <dbReference type="NCBI Taxonomy" id="332950"/>
    <lineage>
        <taxon>Bacteria</taxon>
        <taxon>Bacillati</taxon>
        <taxon>Bacillota</taxon>
        <taxon>Bacilli</taxon>
        <taxon>Lactobacillales</taxon>
        <taxon>Enterococcaceae</taxon>
        <taxon>Enterococcus</taxon>
    </lineage>
</organism>
<accession>A0A1E5GDP5</accession>
<evidence type="ECO:0000313" key="1">
    <source>
        <dbReference type="EMBL" id="OEG10715.1"/>
    </source>
</evidence>
<comment type="caution">
    <text evidence="1">The sequence shown here is derived from an EMBL/GenBank/DDBJ whole genome shotgun (WGS) entry which is preliminary data.</text>
</comment>
<sequence length="122" mass="13380">MGLSLVAVCIPTSANAEEVGGWSENEGNYLNPNVVLPRATVKHTGKRETKNISGTTNSRAHGWTTWQGVRHYTTAQMERYYTGKVVTTSGRKYGTSGTEAISPWFKPAYGEDTAAARTYYGR</sequence>
<evidence type="ECO:0000313" key="2">
    <source>
        <dbReference type="Proteomes" id="UP000095094"/>
    </source>
</evidence>
<dbReference type="Proteomes" id="UP000095094">
    <property type="component" value="Unassembled WGS sequence"/>
</dbReference>
<protein>
    <recommendedName>
        <fullName evidence="3">Lactococcin 972 family bacteriocin</fullName>
    </recommendedName>
</protein>
<dbReference type="EMBL" id="MIJY01000043">
    <property type="protein sequence ID" value="OEG10715.1"/>
    <property type="molecule type" value="Genomic_DNA"/>
</dbReference>
<gene>
    <name evidence="1" type="ORF">BCR25_09125</name>
</gene>
<evidence type="ECO:0008006" key="3">
    <source>
        <dbReference type="Google" id="ProtNLM"/>
    </source>
</evidence>
<dbReference type="AlphaFoldDB" id="A0A1E5GDP5"/>
<name>A0A1E5GDP5_9ENTE</name>
<reference evidence="2" key="1">
    <citation type="submission" date="2016-09" db="EMBL/GenBank/DDBJ databases">
        <authorList>
            <person name="Gulvik C.A."/>
        </authorList>
    </citation>
    <scope>NUCLEOTIDE SEQUENCE [LARGE SCALE GENOMIC DNA]</scope>
    <source>
        <strain evidence="2">LMG 8895</strain>
    </source>
</reference>
<keyword evidence="2" id="KW-1185">Reference proteome</keyword>